<dbReference type="EMBL" id="SMLW01000419">
    <property type="protein sequence ID" value="MTI24471.1"/>
    <property type="molecule type" value="Genomic_DNA"/>
</dbReference>
<comment type="caution">
    <text evidence="2">The sequence shown here is derived from an EMBL/GenBank/DDBJ whole genome shotgun (WGS) entry which is preliminary data.</text>
</comment>
<accession>A0ABW9RKG9</accession>
<dbReference type="InterPro" id="IPR052509">
    <property type="entry name" value="Metal_resp_DNA-bind_regulator"/>
</dbReference>
<dbReference type="Gene3D" id="1.10.10.10">
    <property type="entry name" value="Winged helix-like DNA-binding domain superfamily/Winged helix DNA-binding domain"/>
    <property type="match status" value="1"/>
</dbReference>
<name>A0ABW9RKG9_9BACT</name>
<dbReference type="Proteomes" id="UP000798808">
    <property type="component" value="Unassembled WGS sequence"/>
</dbReference>
<proteinExistence type="predicted"/>
<dbReference type="InterPro" id="IPR036388">
    <property type="entry name" value="WH-like_DNA-bd_sf"/>
</dbReference>
<dbReference type="PANTHER" id="PTHR33169">
    <property type="entry name" value="PADR-FAMILY TRANSCRIPTIONAL REGULATOR"/>
    <property type="match status" value="1"/>
</dbReference>
<dbReference type="SUPFAM" id="SSF46785">
    <property type="entry name" value="Winged helix' DNA-binding domain"/>
    <property type="match status" value="1"/>
</dbReference>
<dbReference type="PANTHER" id="PTHR33169:SF14">
    <property type="entry name" value="TRANSCRIPTIONAL REGULATOR RV3488"/>
    <property type="match status" value="1"/>
</dbReference>
<gene>
    <name evidence="2" type="ORF">E1163_05880</name>
</gene>
<sequence>MYICSMYSKELLKGTLSVIILNLLAENGRMYGYEIFQRVKELSDEKILLKDGSLYPALQKLSKDGLLSYEEEYLGKRVRKYYYLTPKGKQEKVVYLEELKDFMMTLNKIIFPQAGTI</sequence>
<protein>
    <submittedName>
        <fullName evidence="2">PadR family transcriptional regulator</fullName>
    </submittedName>
</protein>
<reference evidence="2 3" key="1">
    <citation type="submission" date="2019-02" db="EMBL/GenBank/DDBJ databases">
        <authorList>
            <person name="Goldberg S.R."/>
            <person name="Haltli B.A."/>
            <person name="Correa H."/>
            <person name="Russell K.G."/>
        </authorList>
    </citation>
    <scope>NUCLEOTIDE SEQUENCE [LARGE SCALE GENOMIC DNA]</scope>
    <source>
        <strain evidence="2 3">JCM 16186</strain>
    </source>
</reference>
<keyword evidence="3" id="KW-1185">Reference proteome</keyword>
<evidence type="ECO:0000313" key="2">
    <source>
        <dbReference type="EMBL" id="MTI24471.1"/>
    </source>
</evidence>
<evidence type="ECO:0000313" key="3">
    <source>
        <dbReference type="Proteomes" id="UP000798808"/>
    </source>
</evidence>
<dbReference type="Pfam" id="PF03551">
    <property type="entry name" value="PadR"/>
    <property type="match status" value="1"/>
</dbReference>
<dbReference type="InterPro" id="IPR005149">
    <property type="entry name" value="Tscrpt_reg_PadR_N"/>
</dbReference>
<organism evidence="2 3">
    <name type="scientific">Fulvivirga kasyanovii</name>
    <dbReference type="NCBI Taxonomy" id="396812"/>
    <lineage>
        <taxon>Bacteria</taxon>
        <taxon>Pseudomonadati</taxon>
        <taxon>Bacteroidota</taxon>
        <taxon>Cytophagia</taxon>
        <taxon>Cytophagales</taxon>
        <taxon>Fulvivirgaceae</taxon>
        <taxon>Fulvivirga</taxon>
    </lineage>
</organism>
<evidence type="ECO:0000259" key="1">
    <source>
        <dbReference type="Pfam" id="PF03551"/>
    </source>
</evidence>
<feature type="domain" description="Transcription regulator PadR N-terminal" evidence="1">
    <location>
        <begin position="20"/>
        <end position="91"/>
    </location>
</feature>
<dbReference type="InterPro" id="IPR036390">
    <property type="entry name" value="WH_DNA-bd_sf"/>
</dbReference>